<feature type="transmembrane region" description="Helical" evidence="18">
    <location>
        <begin position="12"/>
        <end position="31"/>
    </location>
</feature>
<name>A0A1K1MGS4_SELRU</name>
<evidence type="ECO:0000256" key="17">
    <source>
        <dbReference type="PROSITE-ProRule" id="PRU00169"/>
    </source>
</evidence>
<keyword evidence="5" id="KW-1003">Cell membrane</keyword>
<dbReference type="Gene3D" id="1.20.120.160">
    <property type="entry name" value="HPT domain"/>
    <property type="match status" value="1"/>
</dbReference>
<dbReference type="Pfam" id="PF00072">
    <property type="entry name" value="Response_reg"/>
    <property type="match status" value="1"/>
</dbReference>
<dbReference type="Gene3D" id="3.30.565.10">
    <property type="entry name" value="Histidine kinase-like ATPase, C-terminal domain"/>
    <property type="match status" value="1"/>
</dbReference>
<dbReference type="Pfam" id="PF01627">
    <property type="entry name" value="Hpt"/>
    <property type="match status" value="1"/>
</dbReference>
<dbReference type="SMART" id="SM00387">
    <property type="entry name" value="HATPase_c"/>
    <property type="match status" value="1"/>
</dbReference>
<dbReference type="AlphaFoldDB" id="A0A1K1MGS4"/>
<dbReference type="PRINTS" id="PR00344">
    <property type="entry name" value="BCTRLSENSOR"/>
</dbReference>
<evidence type="ECO:0000256" key="18">
    <source>
        <dbReference type="SAM" id="Phobius"/>
    </source>
</evidence>
<keyword evidence="6" id="KW-0997">Cell inner membrane</keyword>
<dbReference type="InterPro" id="IPR008207">
    <property type="entry name" value="Sig_transdc_His_kin_Hpt_dom"/>
</dbReference>
<evidence type="ECO:0000256" key="14">
    <source>
        <dbReference type="ARBA" id="ARBA00023136"/>
    </source>
</evidence>
<evidence type="ECO:0000259" key="21">
    <source>
        <dbReference type="PROSITE" id="PS50894"/>
    </source>
</evidence>
<evidence type="ECO:0000256" key="16">
    <source>
        <dbReference type="PROSITE-ProRule" id="PRU00110"/>
    </source>
</evidence>
<evidence type="ECO:0000256" key="2">
    <source>
        <dbReference type="ARBA" id="ARBA00004429"/>
    </source>
</evidence>
<comment type="subcellular location">
    <subcellularLocation>
        <location evidence="2">Cell inner membrane</location>
        <topology evidence="2">Multi-pass membrane protein</topology>
    </subcellularLocation>
</comment>
<keyword evidence="11" id="KW-0067">ATP-binding</keyword>
<evidence type="ECO:0000256" key="12">
    <source>
        <dbReference type="ARBA" id="ARBA00022989"/>
    </source>
</evidence>
<evidence type="ECO:0000256" key="4">
    <source>
        <dbReference type="ARBA" id="ARBA00012438"/>
    </source>
</evidence>
<keyword evidence="14 18" id="KW-0472">Membrane</keyword>
<dbReference type="InterPro" id="IPR004358">
    <property type="entry name" value="Sig_transdc_His_kin-like_C"/>
</dbReference>
<comment type="catalytic activity">
    <reaction evidence="1">
        <text>ATP + protein L-histidine = ADP + protein N-phospho-L-histidine.</text>
        <dbReference type="EC" id="2.7.13.3"/>
    </reaction>
</comment>
<dbReference type="SUPFAM" id="SSF55874">
    <property type="entry name" value="ATPase domain of HSP90 chaperone/DNA topoisomerase II/histidine kinase"/>
    <property type="match status" value="1"/>
</dbReference>
<dbReference type="SMART" id="SM00388">
    <property type="entry name" value="HisKA"/>
    <property type="match status" value="1"/>
</dbReference>
<dbReference type="CDD" id="cd17546">
    <property type="entry name" value="REC_hyHK_CKI1_RcsC-like"/>
    <property type="match status" value="1"/>
</dbReference>
<dbReference type="Pfam" id="PF02518">
    <property type="entry name" value="HATPase_c"/>
    <property type="match status" value="1"/>
</dbReference>
<keyword evidence="11" id="KW-0547">Nucleotide-binding</keyword>
<evidence type="ECO:0000256" key="8">
    <source>
        <dbReference type="ARBA" id="ARBA00022679"/>
    </source>
</evidence>
<evidence type="ECO:0000256" key="13">
    <source>
        <dbReference type="ARBA" id="ARBA00023012"/>
    </source>
</evidence>
<dbReference type="SUPFAM" id="SSF52172">
    <property type="entry name" value="CheY-like"/>
    <property type="match status" value="1"/>
</dbReference>
<proteinExistence type="inferred from homology"/>
<sequence>MNKNTSFKEKRATAIVLLVFAVLLVFVGVMFKDRMNDLLILYTERQTKRQAETLASQAAEKLQTELENLAYIAGKIEANPEETERLMPLVLTETGVKQGLLTLNGTAVFGEKLSVQRFEGIQASFRGYPQITFVHGEGLLFTYPVFHGENVKYVLYRFYPINSVMERFAISCYDDIGKVLISTREGDIIIPFAQNDPEDIEFMQSAETKKFYRKMHQEMEVSVASARTFNSTHGDMIMFEAEIPGTDYLLAGFVPKAKASEGIENITLLVVYVFSLLMILVVLGAVFLIRAQLKIRESAELMEAKAMAEEASRAKSDFLANMSHEIRTPINAVIGMNEMILREGKDENILYYAENIRNAGRTLLELVNQILDFSKIEAGKIEIILVNYYMASVLNDLVNMLQPRVKEKGLALELGFDESMPSQLYGDEVRIKQIITNILTNAVKYTETGTVTFFVGYEPVTDDPDSIYLRVAVQDTGIGIKEEDMSKLFTEFERIEEKRNRNIEGTGLGMAITQNLLHKMGSTLQVDSTYGYGSTFSFVLKQKVVSWEPLGNYEESYHAQAKSQRGYQGKFTAPDAHVLVVDDNRMNLVVFQNLVKQIQVKVDTAESGDACLALTQKHRYDLIFLDHMMPHKDGIETLHELRAQADNPNVATKVVCLTANAISNAREQYLKAGFDDFLTKPIETDKLEGMLMDYLPQEKILVDCSENTAAEEKLPVPDSLAPLQEADWLDLATGIKNSGSADAYLPLLKIFYESLDEKADEIDAFYAAENWQDYTIKVHALKSSARIIGAAAFGEEAQQLENAGKSGDIDYIRSHHAEFIAKCRSFKAPLAEVFATAADEDKPLADMDLLTSAYEEISIAAKEMDCDRLEEIFSEMNDYRVAGSEEEKWKQLKAAAEQFDYGKIIEVLGK</sequence>
<keyword evidence="9 18" id="KW-0812">Transmembrane</keyword>
<protein>
    <recommendedName>
        <fullName evidence="15">Circadian input-output histidine kinase CikA</fullName>
        <ecNumber evidence="4">2.7.13.3</ecNumber>
    </recommendedName>
</protein>
<dbReference type="GO" id="GO:0000155">
    <property type="term" value="F:phosphorelay sensor kinase activity"/>
    <property type="evidence" value="ECO:0007669"/>
    <property type="project" value="InterPro"/>
</dbReference>
<evidence type="ECO:0000256" key="7">
    <source>
        <dbReference type="ARBA" id="ARBA00022553"/>
    </source>
</evidence>
<dbReference type="EMBL" id="FPJA01000004">
    <property type="protein sequence ID" value="SFW22307.1"/>
    <property type="molecule type" value="Genomic_DNA"/>
</dbReference>
<keyword evidence="7 17" id="KW-0597">Phosphoprotein</keyword>
<organism evidence="22 23">
    <name type="scientific">Selenomonas ruminantium</name>
    <dbReference type="NCBI Taxonomy" id="971"/>
    <lineage>
        <taxon>Bacteria</taxon>
        <taxon>Bacillati</taxon>
        <taxon>Bacillota</taxon>
        <taxon>Negativicutes</taxon>
        <taxon>Selenomonadales</taxon>
        <taxon>Selenomonadaceae</taxon>
        <taxon>Selenomonas</taxon>
    </lineage>
</organism>
<feature type="domain" description="Histidine kinase" evidence="19">
    <location>
        <begin position="321"/>
        <end position="544"/>
    </location>
</feature>
<dbReference type="CDD" id="cd00082">
    <property type="entry name" value="HisKA"/>
    <property type="match status" value="1"/>
</dbReference>
<dbReference type="SUPFAM" id="SSF47384">
    <property type="entry name" value="Homodimeric domain of signal transducing histidine kinase"/>
    <property type="match status" value="1"/>
</dbReference>
<dbReference type="PROSITE" id="PS50109">
    <property type="entry name" value="HIS_KIN"/>
    <property type="match status" value="1"/>
</dbReference>
<dbReference type="InterPro" id="IPR003594">
    <property type="entry name" value="HATPase_dom"/>
</dbReference>
<dbReference type="PANTHER" id="PTHR43047">
    <property type="entry name" value="TWO-COMPONENT HISTIDINE PROTEIN KINASE"/>
    <property type="match status" value="1"/>
</dbReference>
<keyword evidence="13" id="KW-0902">Two-component regulatory system</keyword>
<evidence type="ECO:0000256" key="9">
    <source>
        <dbReference type="ARBA" id="ARBA00022692"/>
    </source>
</evidence>
<feature type="modified residue" description="Phosphohistidine" evidence="16">
    <location>
        <position position="779"/>
    </location>
</feature>
<feature type="domain" description="Response regulatory" evidence="20">
    <location>
        <begin position="577"/>
        <end position="695"/>
    </location>
</feature>
<evidence type="ECO:0000313" key="23">
    <source>
        <dbReference type="Proteomes" id="UP000182958"/>
    </source>
</evidence>
<feature type="modified residue" description="4-aspartylphosphate" evidence="17">
    <location>
        <position position="626"/>
    </location>
</feature>
<dbReference type="InterPro" id="IPR036641">
    <property type="entry name" value="HPT_dom_sf"/>
</dbReference>
<evidence type="ECO:0000313" key="22">
    <source>
        <dbReference type="EMBL" id="SFW22307.1"/>
    </source>
</evidence>
<dbReference type="GO" id="GO:0005886">
    <property type="term" value="C:plasma membrane"/>
    <property type="evidence" value="ECO:0007669"/>
    <property type="project" value="UniProtKB-SubCell"/>
</dbReference>
<dbReference type="SMART" id="SM00448">
    <property type="entry name" value="REC"/>
    <property type="match status" value="1"/>
</dbReference>
<dbReference type="InterPro" id="IPR011006">
    <property type="entry name" value="CheY-like_superfamily"/>
</dbReference>
<dbReference type="InterPro" id="IPR003661">
    <property type="entry name" value="HisK_dim/P_dom"/>
</dbReference>
<dbReference type="InterPro" id="IPR036097">
    <property type="entry name" value="HisK_dim/P_sf"/>
</dbReference>
<keyword evidence="23" id="KW-1185">Reference proteome</keyword>
<dbReference type="InterPro" id="IPR001789">
    <property type="entry name" value="Sig_transdc_resp-reg_receiver"/>
</dbReference>
<dbReference type="EC" id="2.7.13.3" evidence="4"/>
<dbReference type="Proteomes" id="UP000182958">
    <property type="component" value="Unassembled WGS sequence"/>
</dbReference>
<comment type="similarity">
    <text evidence="3">In the N-terminal section; belongs to the phytochrome family.</text>
</comment>
<dbReference type="RefSeq" id="WP_072305658.1">
    <property type="nucleotide sequence ID" value="NZ_FPJA01000004.1"/>
</dbReference>
<evidence type="ECO:0000256" key="15">
    <source>
        <dbReference type="ARBA" id="ARBA00074306"/>
    </source>
</evidence>
<evidence type="ECO:0000256" key="11">
    <source>
        <dbReference type="ARBA" id="ARBA00022840"/>
    </source>
</evidence>
<dbReference type="Gene3D" id="1.10.287.130">
    <property type="match status" value="1"/>
</dbReference>
<dbReference type="PROSITE" id="PS50894">
    <property type="entry name" value="HPT"/>
    <property type="match status" value="1"/>
</dbReference>
<keyword evidence="10 22" id="KW-0418">Kinase</keyword>
<evidence type="ECO:0000256" key="5">
    <source>
        <dbReference type="ARBA" id="ARBA00022475"/>
    </source>
</evidence>
<evidence type="ECO:0000256" key="1">
    <source>
        <dbReference type="ARBA" id="ARBA00000085"/>
    </source>
</evidence>
<feature type="domain" description="HPt" evidence="21">
    <location>
        <begin position="740"/>
        <end position="837"/>
    </location>
</feature>
<dbReference type="Gene3D" id="3.40.50.2300">
    <property type="match status" value="1"/>
</dbReference>
<dbReference type="InterPro" id="IPR005467">
    <property type="entry name" value="His_kinase_dom"/>
</dbReference>
<evidence type="ECO:0000259" key="19">
    <source>
        <dbReference type="PROSITE" id="PS50109"/>
    </source>
</evidence>
<reference evidence="23" key="1">
    <citation type="submission" date="2016-11" db="EMBL/GenBank/DDBJ databases">
        <authorList>
            <person name="Varghese N."/>
            <person name="Submissions S."/>
        </authorList>
    </citation>
    <scope>NUCLEOTIDE SEQUENCE [LARGE SCALE GENOMIC DNA]</scope>
    <source>
        <strain evidence="23">C3</strain>
    </source>
</reference>
<dbReference type="CDD" id="cd16922">
    <property type="entry name" value="HATPase_EvgS-ArcB-TorS-like"/>
    <property type="match status" value="1"/>
</dbReference>
<keyword evidence="12 18" id="KW-1133">Transmembrane helix</keyword>
<keyword evidence="8" id="KW-0808">Transferase</keyword>
<gene>
    <name evidence="22" type="ORF">SAMN02910323_0844</name>
</gene>
<evidence type="ECO:0000259" key="20">
    <source>
        <dbReference type="PROSITE" id="PS50110"/>
    </source>
</evidence>
<dbReference type="PROSITE" id="PS50110">
    <property type="entry name" value="RESPONSE_REGULATORY"/>
    <property type="match status" value="1"/>
</dbReference>
<dbReference type="InterPro" id="IPR036890">
    <property type="entry name" value="HATPase_C_sf"/>
</dbReference>
<evidence type="ECO:0000256" key="10">
    <source>
        <dbReference type="ARBA" id="ARBA00022777"/>
    </source>
</evidence>
<feature type="transmembrane region" description="Helical" evidence="18">
    <location>
        <begin position="266"/>
        <end position="289"/>
    </location>
</feature>
<dbReference type="FunFam" id="3.30.565.10:FF:000010">
    <property type="entry name" value="Sensor histidine kinase RcsC"/>
    <property type="match status" value="1"/>
</dbReference>
<dbReference type="SUPFAM" id="SSF47226">
    <property type="entry name" value="Histidine-containing phosphotransfer domain, HPT domain"/>
    <property type="match status" value="1"/>
</dbReference>
<evidence type="ECO:0000256" key="6">
    <source>
        <dbReference type="ARBA" id="ARBA00022519"/>
    </source>
</evidence>
<dbReference type="Pfam" id="PF00512">
    <property type="entry name" value="HisKA"/>
    <property type="match status" value="1"/>
</dbReference>
<accession>A0A1K1MGS4</accession>
<evidence type="ECO:0000256" key="3">
    <source>
        <dbReference type="ARBA" id="ARBA00006402"/>
    </source>
</evidence>